<keyword evidence="3" id="KW-1185">Reference proteome</keyword>
<protein>
    <submittedName>
        <fullName evidence="1">Uncharacterized protein</fullName>
    </submittedName>
</protein>
<dbReference type="Proteomes" id="UP000652720">
    <property type="component" value="Unassembled WGS sequence"/>
</dbReference>
<comment type="caution">
    <text evidence="1">The sequence shown here is derived from an EMBL/GenBank/DDBJ whole genome shotgun (WGS) entry which is preliminary data.</text>
</comment>
<reference evidence="2" key="1">
    <citation type="journal article" date="2014" name="Int. J. Syst. Evol. Microbiol.">
        <title>Complete genome of a new Firmicutes species belonging to the dominant human colonic microbiota ('Ruminococcus bicirculans') reveals two chromosomes and a selective capacity to utilize plant glucans.</title>
        <authorList>
            <consortium name="NISC Comparative Sequencing Program"/>
            <person name="Wegmann U."/>
            <person name="Louis P."/>
            <person name="Goesmann A."/>
            <person name="Henrissat B."/>
            <person name="Duncan S.H."/>
            <person name="Flint H.J."/>
        </authorList>
    </citation>
    <scope>NUCLEOTIDE SEQUENCE</scope>
    <source>
        <strain evidence="2">CGMCC 1.8884</strain>
    </source>
</reference>
<evidence type="ECO:0000313" key="2">
    <source>
        <dbReference type="EMBL" id="GGP29920.1"/>
    </source>
</evidence>
<organism evidence="1 4">
    <name type="scientific">Deinococcus wulumuqiensis</name>
    <dbReference type="NCBI Taxonomy" id="980427"/>
    <lineage>
        <taxon>Bacteria</taxon>
        <taxon>Thermotogati</taxon>
        <taxon>Deinococcota</taxon>
        <taxon>Deinococci</taxon>
        <taxon>Deinococcales</taxon>
        <taxon>Deinococcaceae</taxon>
        <taxon>Deinococcus</taxon>
    </lineage>
</organism>
<dbReference type="EMBL" id="BMMA01000017">
    <property type="protein sequence ID" value="GGI85075.1"/>
    <property type="molecule type" value="Genomic_DNA"/>
</dbReference>
<evidence type="ECO:0000313" key="4">
    <source>
        <dbReference type="Proteomes" id="UP000652720"/>
    </source>
</evidence>
<reference evidence="1" key="4">
    <citation type="submission" date="2023-08" db="EMBL/GenBank/DDBJ databases">
        <authorList>
            <person name="Sun Q."/>
            <person name="Zhou Y."/>
        </authorList>
    </citation>
    <scope>NUCLEOTIDE SEQUENCE</scope>
    <source>
        <strain evidence="2">CGMCC 1.8884</strain>
        <strain evidence="1">CGMCC 1.8885</strain>
    </source>
</reference>
<reference evidence="3" key="3">
    <citation type="journal article" date="2019" name="Int. J. Syst. Evol. Microbiol.">
        <title>The Global Catalogue of Microorganisms (GCM) 10K type strain sequencing project: providing services to taxonomists for standard genome sequencing and annotation.</title>
        <authorList>
            <consortium name="The Broad Institute Genomics Platform"/>
            <consortium name="The Broad Institute Genome Sequencing Center for Infectious Disease"/>
            <person name="Wu L."/>
            <person name="Ma J."/>
        </authorList>
    </citation>
    <scope>NUCLEOTIDE SEQUENCE [LARGE SCALE GENOMIC DNA]</scope>
    <source>
        <strain evidence="3">CGMCC 1.8884</strain>
    </source>
</reference>
<sequence length="114" mass="13068">MLLVALSWPRDSGTVAREWPGPAGTRWAGLQLRGVQRYGGFFSNVGLTGQSLELRCRRFPALRIRTEYWPGPEWRGWAEWKTDRVTYQPGWKNATPRNEPVSLGAPWWLNLCPA</sequence>
<name>A0AAV4K9V7_9DEIO</name>
<evidence type="ECO:0000313" key="3">
    <source>
        <dbReference type="Proteomes" id="UP000630135"/>
    </source>
</evidence>
<dbReference type="EMBL" id="BMLZ01000017">
    <property type="protein sequence ID" value="GGP29920.1"/>
    <property type="molecule type" value="Genomic_DNA"/>
</dbReference>
<dbReference type="Proteomes" id="UP000630135">
    <property type="component" value="Unassembled WGS sequence"/>
</dbReference>
<accession>A0AAV4K9V7</accession>
<evidence type="ECO:0000313" key="1">
    <source>
        <dbReference type="EMBL" id="GGI85075.1"/>
    </source>
</evidence>
<reference evidence="1" key="2">
    <citation type="journal article" date="2014" name="Int. J. Syst. Evol. Microbiol.">
        <title>Complete genome sequence of Corynebacterium casei LMG S-19264T (=DSM 44701T), isolated from a smear-ripened cheese.</title>
        <authorList>
            <consortium name="US DOE Joint Genome Institute (JGI-PGF)"/>
            <person name="Walter F."/>
            <person name="Albersmeier A."/>
            <person name="Kalinowski J."/>
            <person name="Ruckert C."/>
        </authorList>
    </citation>
    <scope>NUCLEOTIDE SEQUENCE</scope>
    <source>
        <strain evidence="1">CGMCC 1.8885</strain>
    </source>
</reference>
<gene>
    <name evidence="2" type="ORF">GCM10008021_15710</name>
    <name evidence="1" type="ORF">GCM10010914_19310</name>
</gene>
<proteinExistence type="predicted"/>
<dbReference type="AlphaFoldDB" id="A0AAV4K9V7"/>